<dbReference type="PROSITE" id="PS00671">
    <property type="entry name" value="D_2_HYDROXYACID_DH_3"/>
    <property type="match status" value="1"/>
</dbReference>
<dbReference type="Proteomes" id="UP000054324">
    <property type="component" value="Unassembled WGS sequence"/>
</dbReference>
<evidence type="ECO:0000256" key="4">
    <source>
        <dbReference type="ARBA" id="ARBA00022679"/>
    </source>
</evidence>
<feature type="domain" description="Cytidyltransferase-like" evidence="14">
    <location>
        <begin position="102"/>
        <end position="229"/>
    </location>
</feature>
<evidence type="ECO:0000256" key="9">
    <source>
        <dbReference type="ARBA" id="ARBA00023264"/>
    </source>
</evidence>
<evidence type="ECO:0000313" key="17">
    <source>
        <dbReference type="Proteomes" id="UP000054324"/>
    </source>
</evidence>
<feature type="domain" description="D-isomer specific 2-hydroxyacid dehydrogenase NAD-binding" evidence="15">
    <location>
        <begin position="386"/>
        <end position="580"/>
    </location>
</feature>
<keyword evidence="7" id="KW-0443">Lipid metabolism</keyword>
<dbReference type="PANTHER" id="PTHR10739">
    <property type="entry name" value="CYTIDYLYLTRANSFERASE"/>
    <property type="match status" value="1"/>
</dbReference>
<name>A0A074ZY64_OPIVI</name>
<dbReference type="AlphaFoldDB" id="A0A074ZY64"/>
<sequence length="999" mass="110412">MLRSRALTTALNKLSTGGIRSAMLFNPEGVLLAFSSLTDESERSKAAIAANIWNIYQHHLETSEAFSLGLAGIMQQSLLHLSVTNRVLLTYVCPAPRPVRVYADGAYDMFHSGHARQLMQAKSAFPNTYLIVGVSNDADLHRYKGRTVMNEAERYEAVRHCRYVDEVLPDAPWAVTPGFLRKHKIDFVAHDDIPYASADSKDIYKPIKDAGMFLATQRTEGISTTDVIGRIVRDYDLYLRRNLRRGLSRKDLNISFMKASVSLTSMTSVLPALSKVVIVDQVSSDAVVQLSKNGFIVFDLKESGIAEDRLIDILTEHSAGALVVRSATKVTENVLKLGAAAGLRVVARAGVGVDNIDVRAAEKHHVLVINAPEGNTLSATEHTCSLILCLARQLQNTILHKADEWPTTRKKVITSSSIVPITEISGKTLGIVGLGRIGSAVGIRMHAFGMRIIGHDPIRKYSKRNTKALGPLPPEWLDDWVPLEELLSESDYITLHVPLVPQTTGLIGPEMLSMCRKGFRLINCSRGSVVDEAALLAAVESGHCAGAALDVFTREPIQPTDPIMEKLLSHPCIIATPHLGASSREAQVRVATEVSEALTALAGRSSLGNSGLEGALNLNKLGRDFCACFEEWTKRTDAPTVKMLLTLPYAVYVILEQLIQKATPETLCTKDSSIAYRITLVIPESINPRSSSGQLLTCLFAHTCEFVLERYSHEARLSPEKFDLLSAFLCDLPNVTVSTDQLTGAVEVSWIGRKKSGRTVCSCLFLHPESRLDMTEQIFFGFSSPLPLWILNVSFSYMCDCGDVAQAPAVEKKLRLQDNFETFMKRGSTFIQNFDNKRRELVDQLEDISHEFVLSFMRFFGADGRLRSWLNGRKHAITDREDGTVSPCSSETVDDYDSVDLVTRHGSAELDPTISPSDFDNLISEYLGSPTRPTEQRDSLPRKRSLSNDATSLRHSVGSNEPSPKAKLRRTTVVYEMLENSNGTSKPEHHHGRINQKRR</sequence>
<comment type="pathway">
    <text evidence="1">Lipid metabolism.</text>
</comment>
<evidence type="ECO:0000256" key="3">
    <source>
        <dbReference type="ARBA" id="ARBA00022516"/>
    </source>
</evidence>
<dbReference type="PROSITE" id="PS00065">
    <property type="entry name" value="D_2_HYDROXYACID_DH_1"/>
    <property type="match status" value="1"/>
</dbReference>
<keyword evidence="4" id="KW-0808">Transferase</keyword>
<dbReference type="CTD" id="20319095"/>
<reference evidence="16 17" key="1">
    <citation type="submission" date="2013-11" db="EMBL/GenBank/DDBJ databases">
        <title>Opisthorchis viverrini - life in the bile duct.</title>
        <authorList>
            <person name="Young N.D."/>
            <person name="Nagarajan N."/>
            <person name="Lin S.J."/>
            <person name="Korhonen P.K."/>
            <person name="Jex A.R."/>
            <person name="Hall R.S."/>
            <person name="Safavi-Hemami H."/>
            <person name="Kaewkong W."/>
            <person name="Bertrand D."/>
            <person name="Gao S."/>
            <person name="Seet Q."/>
            <person name="Wongkham S."/>
            <person name="Teh B.T."/>
            <person name="Wongkham C."/>
            <person name="Intapan P.M."/>
            <person name="Maleewong W."/>
            <person name="Yang X."/>
            <person name="Hu M."/>
            <person name="Wang Z."/>
            <person name="Hofmann A."/>
            <person name="Sternberg P.W."/>
            <person name="Tan P."/>
            <person name="Wang J."/>
            <person name="Gasser R.B."/>
        </authorList>
    </citation>
    <scope>NUCLEOTIDE SEQUENCE [LARGE SCALE GENOMIC DNA]</scope>
</reference>
<feature type="region of interest" description="Disordered" evidence="12">
    <location>
        <begin position="925"/>
        <end position="999"/>
    </location>
</feature>
<dbReference type="STRING" id="6198.A0A074ZY64"/>
<dbReference type="SUPFAM" id="SSF52374">
    <property type="entry name" value="Nucleotidylyl transferase"/>
    <property type="match status" value="1"/>
</dbReference>
<dbReference type="SUPFAM" id="SSF103196">
    <property type="entry name" value="Roadblock/LC7 domain"/>
    <property type="match status" value="1"/>
</dbReference>
<dbReference type="CDD" id="cd12173">
    <property type="entry name" value="PGDH_4"/>
    <property type="match status" value="1"/>
</dbReference>
<keyword evidence="17" id="KW-1185">Reference proteome</keyword>
<comment type="similarity">
    <text evidence="2">Belongs to the cytidylyltransferase family.</text>
</comment>
<evidence type="ECO:0000256" key="8">
    <source>
        <dbReference type="ARBA" id="ARBA00023209"/>
    </source>
</evidence>
<dbReference type="KEGG" id="ovi:T265_04913"/>
<evidence type="ECO:0000256" key="11">
    <source>
        <dbReference type="ARBA" id="ARBA00026101"/>
    </source>
</evidence>
<evidence type="ECO:0000256" key="1">
    <source>
        <dbReference type="ARBA" id="ARBA00005189"/>
    </source>
</evidence>
<dbReference type="Gene3D" id="3.40.50.720">
    <property type="entry name" value="NAD(P)-binding Rossmann-like Domain"/>
    <property type="match status" value="2"/>
</dbReference>
<dbReference type="GeneID" id="20319095"/>
<dbReference type="InterPro" id="IPR006140">
    <property type="entry name" value="D-isomer_DH_NAD-bd"/>
</dbReference>
<dbReference type="Gene3D" id="3.40.50.620">
    <property type="entry name" value="HUPs"/>
    <property type="match status" value="1"/>
</dbReference>
<dbReference type="InterPro" id="IPR004821">
    <property type="entry name" value="Cyt_trans-like"/>
</dbReference>
<dbReference type="InterPro" id="IPR045049">
    <property type="entry name" value="Pcy1-like"/>
</dbReference>
<dbReference type="CDD" id="cd02174">
    <property type="entry name" value="CCT"/>
    <property type="match status" value="1"/>
</dbReference>
<organism evidence="16 17">
    <name type="scientific">Opisthorchis viverrini</name>
    <name type="common">Southeast Asian liver fluke</name>
    <dbReference type="NCBI Taxonomy" id="6198"/>
    <lineage>
        <taxon>Eukaryota</taxon>
        <taxon>Metazoa</taxon>
        <taxon>Spiralia</taxon>
        <taxon>Lophotrochozoa</taxon>
        <taxon>Platyhelminthes</taxon>
        <taxon>Trematoda</taxon>
        <taxon>Digenea</taxon>
        <taxon>Opisthorchiida</taxon>
        <taxon>Opisthorchiata</taxon>
        <taxon>Opisthorchiidae</taxon>
        <taxon>Opisthorchis</taxon>
    </lineage>
</organism>
<dbReference type="SUPFAM" id="SSF51735">
    <property type="entry name" value="NAD(P)-binding Rossmann-fold domains"/>
    <property type="match status" value="1"/>
</dbReference>
<keyword evidence="8" id="KW-0594">Phospholipid biosynthesis</keyword>
<proteinExistence type="inferred from homology"/>
<keyword evidence="3" id="KW-0444">Lipid biosynthesis</keyword>
<dbReference type="InterPro" id="IPR041723">
    <property type="entry name" value="CCT"/>
</dbReference>
<dbReference type="InterPro" id="IPR029753">
    <property type="entry name" value="D-isomer_DH_CS"/>
</dbReference>
<evidence type="ECO:0000256" key="2">
    <source>
        <dbReference type="ARBA" id="ARBA00010101"/>
    </source>
</evidence>
<keyword evidence="9" id="KW-1208">Phospholipid metabolism</keyword>
<dbReference type="GO" id="GO:0004105">
    <property type="term" value="F:choline-phosphate cytidylyltransferase activity"/>
    <property type="evidence" value="ECO:0007669"/>
    <property type="project" value="UniProtKB-EC"/>
</dbReference>
<dbReference type="InterPro" id="IPR014729">
    <property type="entry name" value="Rossmann-like_a/b/a_fold"/>
</dbReference>
<dbReference type="InterPro" id="IPR036291">
    <property type="entry name" value="NAD(P)-bd_dom_sf"/>
</dbReference>
<dbReference type="Pfam" id="PF02826">
    <property type="entry name" value="2-Hacid_dh_C"/>
    <property type="match status" value="1"/>
</dbReference>
<dbReference type="Pfam" id="PF01467">
    <property type="entry name" value="CTP_transf_like"/>
    <property type="match status" value="1"/>
</dbReference>
<keyword evidence="5" id="KW-0548">Nucleotidyltransferase</keyword>
<dbReference type="UniPathway" id="UPA00753">
    <property type="reaction ID" value="UER00739"/>
</dbReference>
<dbReference type="PANTHER" id="PTHR10739:SF13">
    <property type="entry name" value="CHOLINE-PHOSPHATE CYTIDYLYLTRANSFERASE"/>
    <property type="match status" value="1"/>
</dbReference>
<dbReference type="SUPFAM" id="SSF52283">
    <property type="entry name" value="Formate/glycerate dehydrogenase catalytic domain-like"/>
    <property type="match status" value="1"/>
</dbReference>
<evidence type="ECO:0000256" key="10">
    <source>
        <dbReference type="ARBA" id="ARBA00025706"/>
    </source>
</evidence>
<dbReference type="InterPro" id="IPR029752">
    <property type="entry name" value="D-isomer_DH_CS1"/>
</dbReference>
<dbReference type="EMBL" id="KL596704">
    <property type="protein sequence ID" value="KER28240.1"/>
    <property type="molecule type" value="Genomic_DNA"/>
</dbReference>
<dbReference type="GO" id="GO:0051287">
    <property type="term" value="F:NAD binding"/>
    <property type="evidence" value="ECO:0007669"/>
    <property type="project" value="InterPro"/>
</dbReference>
<evidence type="ECO:0000256" key="7">
    <source>
        <dbReference type="ARBA" id="ARBA00023098"/>
    </source>
</evidence>
<feature type="compositionally biased region" description="Polar residues" evidence="12">
    <location>
        <begin position="947"/>
        <end position="962"/>
    </location>
</feature>
<gene>
    <name evidence="16" type="ORF">T265_04913</name>
</gene>
<keyword evidence="6" id="KW-0560">Oxidoreductase</keyword>
<feature type="domain" description="D-isomer specific 2-hydroxyacid dehydrogenase catalytic" evidence="13">
    <location>
        <begin position="276"/>
        <end position="603"/>
    </location>
</feature>
<protein>
    <recommendedName>
        <fullName evidence="11">choline-phosphate cytidylyltransferase</fullName>
        <ecNumber evidence="11">2.7.7.15</ecNumber>
    </recommendedName>
</protein>
<comment type="pathway">
    <text evidence="10">Phospholipid metabolism; phosphatidylcholine biosynthesis; phosphatidylcholine from phosphocholine: step 1/2.</text>
</comment>
<dbReference type="RefSeq" id="XP_009168037.1">
    <property type="nucleotide sequence ID" value="XM_009169773.1"/>
</dbReference>
<feature type="compositionally biased region" description="Basic residues" evidence="12">
    <location>
        <begin position="988"/>
        <end position="999"/>
    </location>
</feature>
<dbReference type="GO" id="GO:0031210">
    <property type="term" value="F:phosphatidylcholine binding"/>
    <property type="evidence" value="ECO:0007669"/>
    <property type="project" value="TreeGrafter"/>
</dbReference>
<dbReference type="NCBIfam" id="TIGR00125">
    <property type="entry name" value="cyt_tran_rel"/>
    <property type="match status" value="1"/>
</dbReference>
<dbReference type="Pfam" id="PF00389">
    <property type="entry name" value="2-Hacid_dh"/>
    <property type="match status" value="1"/>
</dbReference>
<dbReference type="Gene3D" id="3.30.450.30">
    <property type="entry name" value="Dynein light chain 2a, cytoplasmic"/>
    <property type="match status" value="1"/>
</dbReference>
<evidence type="ECO:0000313" key="16">
    <source>
        <dbReference type="EMBL" id="KER28240.1"/>
    </source>
</evidence>
<evidence type="ECO:0000259" key="14">
    <source>
        <dbReference type="Pfam" id="PF01467"/>
    </source>
</evidence>
<dbReference type="GO" id="GO:0016616">
    <property type="term" value="F:oxidoreductase activity, acting on the CH-OH group of donors, NAD or NADP as acceptor"/>
    <property type="evidence" value="ECO:0007669"/>
    <property type="project" value="InterPro"/>
</dbReference>
<accession>A0A074ZY64</accession>
<dbReference type="FunFam" id="3.40.50.620:FF:000016">
    <property type="entry name" value="Putative choline-phosphate cytidylyltransferase B"/>
    <property type="match status" value="1"/>
</dbReference>
<evidence type="ECO:0000259" key="15">
    <source>
        <dbReference type="Pfam" id="PF02826"/>
    </source>
</evidence>
<evidence type="ECO:0000256" key="5">
    <source>
        <dbReference type="ARBA" id="ARBA00022695"/>
    </source>
</evidence>
<evidence type="ECO:0000256" key="6">
    <source>
        <dbReference type="ARBA" id="ARBA00023002"/>
    </source>
</evidence>
<dbReference type="OrthoDB" id="17102at2759"/>
<dbReference type="EC" id="2.7.7.15" evidence="11"/>
<evidence type="ECO:0000259" key="13">
    <source>
        <dbReference type="Pfam" id="PF00389"/>
    </source>
</evidence>
<evidence type="ECO:0000256" key="12">
    <source>
        <dbReference type="SAM" id="MobiDB-lite"/>
    </source>
</evidence>
<dbReference type="InterPro" id="IPR006139">
    <property type="entry name" value="D-isomer_2_OHA_DH_cat_dom"/>
</dbReference>